<sequence>MTRWIARWWKALAAGLAGVAAFLFWFTRRHPKGRGEDVGRVLDEAARAAREAEERIDAAEERIDDRARARADRADRADEPGGRAGRARAWWGSRRG</sequence>
<accession>A0A6M3MGU1</accession>
<gene>
    <name evidence="3" type="ORF">MM171A00153_0016</name>
    <name evidence="4" type="ORF">MM171B00165_0049</name>
</gene>
<evidence type="ECO:0000256" key="1">
    <source>
        <dbReference type="SAM" id="MobiDB-lite"/>
    </source>
</evidence>
<keyword evidence="2" id="KW-0472">Membrane</keyword>
<proteinExistence type="predicted"/>
<dbReference type="EMBL" id="MT143704">
    <property type="protein sequence ID" value="QJB00997.1"/>
    <property type="molecule type" value="Genomic_DNA"/>
</dbReference>
<feature type="compositionally biased region" description="Basic and acidic residues" evidence="1">
    <location>
        <begin position="66"/>
        <end position="81"/>
    </location>
</feature>
<keyword evidence="2" id="KW-1133">Transmembrane helix</keyword>
<organism evidence="4">
    <name type="scientific">viral metagenome</name>
    <dbReference type="NCBI Taxonomy" id="1070528"/>
    <lineage>
        <taxon>unclassified sequences</taxon>
        <taxon>metagenomes</taxon>
        <taxon>organismal metagenomes</taxon>
    </lineage>
</organism>
<evidence type="ECO:0000313" key="3">
    <source>
        <dbReference type="EMBL" id="QJB00997.1"/>
    </source>
</evidence>
<feature type="transmembrane region" description="Helical" evidence="2">
    <location>
        <begin position="6"/>
        <end position="26"/>
    </location>
</feature>
<name>A0A6M3MGU1_9ZZZZ</name>
<keyword evidence="2" id="KW-0812">Transmembrane</keyword>
<dbReference type="EMBL" id="MT143891">
    <property type="protein sequence ID" value="QJB04873.1"/>
    <property type="molecule type" value="Genomic_DNA"/>
</dbReference>
<evidence type="ECO:0000313" key="4">
    <source>
        <dbReference type="EMBL" id="QJB04873.1"/>
    </source>
</evidence>
<dbReference type="AlphaFoldDB" id="A0A6M3MGU1"/>
<feature type="region of interest" description="Disordered" evidence="1">
    <location>
        <begin position="66"/>
        <end position="96"/>
    </location>
</feature>
<evidence type="ECO:0000256" key="2">
    <source>
        <dbReference type="SAM" id="Phobius"/>
    </source>
</evidence>
<reference evidence="4" key="1">
    <citation type="submission" date="2020-03" db="EMBL/GenBank/DDBJ databases">
        <title>The deep terrestrial virosphere.</title>
        <authorList>
            <person name="Holmfeldt K."/>
            <person name="Nilsson E."/>
            <person name="Simone D."/>
            <person name="Lopez-Fernandez M."/>
            <person name="Wu X."/>
            <person name="de Brujin I."/>
            <person name="Lundin D."/>
            <person name="Andersson A."/>
            <person name="Bertilsson S."/>
            <person name="Dopson M."/>
        </authorList>
    </citation>
    <scope>NUCLEOTIDE SEQUENCE</scope>
    <source>
        <strain evidence="3">MM171A00153</strain>
        <strain evidence="4">MM171B00165</strain>
    </source>
</reference>
<protein>
    <submittedName>
        <fullName evidence="4">Uncharacterized protein</fullName>
    </submittedName>
</protein>